<accession>A0A8J5CW53</accession>
<dbReference type="Proteomes" id="UP000770661">
    <property type="component" value="Unassembled WGS sequence"/>
</dbReference>
<comment type="caution">
    <text evidence="1">The sequence shown here is derived from an EMBL/GenBank/DDBJ whole genome shotgun (WGS) entry which is preliminary data.</text>
</comment>
<reference evidence="1" key="1">
    <citation type="submission" date="2020-07" db="EMBL/GenBank/DDBJ databases">
        <title>The High-quality genome of the commercially important snow crab, Chionoecetes opilio.</title>
        <authorList>
            <person name="Jeong J.-H."/>
            <person name="Ryu S."/>
        </authorList>
    </citation>
    <scope>NUCLEOTIDE SEQUENCE</scope>
    <source>
        <strain evidence="1">MADBK_172401_WGS</strain>
        <tissue evidence="1">Digestive gland</tissue>
    </source>
</reference>
<sequence>MRAPSSSLKPAGFPDAILPSQDHQAKIRCQTYDRTGGFQGREGVLGIKNTCDRLKKVSYLRHQHTVTGLPLLNEQWNKYEAVYFQYEVQLRQAGDKEMIHQCVINHEHECQRYLDKVIEYEGLLECAHIPSTAIASLTQSLQGIKQEPPHREITIITLEGNQLSSHPQSLKIPPPLLPHPPLSGTVPGHITPWTFSPLSESPLDPPLSGTVPGHNSPLDIFAPVRIPPGPSPLWDRARS</sequence>
<organism evidence="1 2">
    <name type="scientific">Chionoecetes opilio</name>
    <name type="common">Atlantic snow crab</name>
    <name type="synonym">Cancer opilio</name>
    <dbReference type="NCBI Taxonomy" id="41210"/>
    <lineage>
        <taxon>Eukaryota</taxon>
        <taxon>Metazoa</taxon>
        <taxon>Ecdysozoa</taxon>
        <taxon>Arthropoda</taxon>
        <taxon>Crustacea</taxon>
        <taxon>Multicrustacea</taxon>
        <taxon>Malacostraca</taxon>
        <taxon>Eumalacostraca</taxon>
        <taxon>Eucarida</taxon>
        <taxon>Decapoda</taxon>
        <taxon>Pleocyemata</taxon>
        <taxon>Brachyura</taxon>
        <taxon>Eubrachyura</taxon>
        <taxon>Majoidea</taxon>
        <taxon>Majidae</taxon>
        <taxon>Chionoecetes</taxon>
    </lineage>
</organism>
<evidence type="ECO:0000313" key="2">
    <source>
        <dbReference type="Proteomes" id="UP000770661"/>
    </source>
</evidence>
<gene>
    <name evidence="1" type="ORF">GWK47_046860</name>
</gene>
<name>A0A8J5CW53_CHIOP</name>
<protein>
    <submittedName>
        <fullName evidence="1">Uncharacterized protein</fullName>
    </submittedName>
</protein>
<proteinExistence type="predicted"/>
<evidence type="ECO:0000313" key="1">
    <source>
        <dbReference type="EMBL" id="KAG0721245.1"/>
    </source>
</evidence>
<dbReference type="EMBL" id="JACEEZ010011475">
    <property type="protein sequence ID" value="KAG0721245.1"/>
    <property type="molecule type" value="Genomic_DNA"/>
</dbReference>
<dbReference type="AlphaFoldDB" id="A0A8J5CW53"/>
<keyword evidence="2" id="KW-1185">Reference proteome</keyword>